<evidence type="ECO:0000313" key="3">
    <source>
        <dbReference type="Proteomes" id="UP001589814"/>
    </source>
</evidence>
<evidence type="ECO:0000256" key="1">
    <source>
        <dbReference type="SAM" id="SignalP"/>
    </source>
</evidence>
<feature type="chain" id="PRO_5046397898" evidence="1">
    <location>
        <begin position="26"/>
        <end position="183"/>
    </location>
</feature>
<evidence type="ECO:0000313" key="2">
    <source>
        <dbReference type="EMBL" id="MFC0266690.1"/>
    </source>
</evidence>
<dbReference type="Pfam" id="PF11659">
    <property type="entry name" value="DUF3261"/>
    <property type="match status" value="1"/>
</dbReference>
<dbReference type="EMBL" id="JBHLVX010000005">
    <property type="protein sequence ID" value="MFC0266690.1"/>
    <property type="molecule type" value="Genomic_DNA"/>
</dbReference>
<reference evidence="2 3" key="1">
    <citation type="submission" date="2024-09" db="EMBL/GenBank/DDBJ databases">
        <authorList>
            <person name="Sun Q."/>
            <person name="Mori K."/>
        </authorList>
    </citation>
    <scope>NUCLEOTIDE SEQUENCE [LARGE SCALE GENOMIC DNA]</scope>
    <source>
        <strain evidence="2 3">CCM 7415</strain>
    </source>
</reference>
<keyword evidence="3" id="KW-1185">Reference proteome</keyword>
<comment type="caution">
    <text evidence="2">The sequence shown here is derived from an EMBL/GenBank/DDBJ whole genome shotgun (WGS) entry which is preliminary data.</text>
</comment>
<proteinExistence type="predicted"/>
<dbReference type="RefSeq" id="WP_019951250.1">
    <property type="nucleotide sequence ID" value="NZ_JBHLVX010000005.1"/>
</dbReference>
<dbReference type="InterPro" id="IPR021675">
    <property type="entry name" value="DUF3261"/>
</dbReference>
<gene>
    <name evidence="2" type="ORF">ACFFHW_01545</name>
</gene>
<keyword evidence="1" id="KW-0732">Signal</keyword>
<sequence length="183" mass="20636">MIKARPAVALLLVLTLSACSVPSMAPQPPAGWSETQTLKRRLTLEPFDDTQPERTLLTVTRLTPEGMRVVVTTPTGQRLMTLERDADGARYTQSLMDPPFPAGWFAQRLEWSLRSEAELARAFAGSEWRVEQQHFEHGPVRRIYQGDTLRARIDGFRDGRKVLTDFQFGFRMVIAPFGETSAS</sequence>
<accession>A0ABV6FZ66</accession>
<protein>
    <submittedName>
        <fullName evidence="2">DUF3261 domain-containing protein</fullName>
    </submittedName>
</protein>
<dbReference type="Proteomes" id="UP001589814">
    <property type="component" value="Unassembled WGS sequence"/>
</dbReference>
<feature type="signal peptide" evidence="1">
    <location>
        <begin position="1"/>
        <end position="25"/>
    </location>
</feature>
<organism evidence="2 3">
    <name type="scientific">Kushneria aurantia</name>
    <dbReference type="NCBI Taxonomy" id="504092"/>
    <lineage>
        <taxon>Bacteria</taxon>
        <taxon>Pseudomonadati</taxon>
        <taxon>Pseudomonadota</taxon>
        <taxon>Gammaproteobacteria</taxon>
        <taxon>Oceanospirillales</taxon>
        <taxon>Halomonadaceae</taxon>
        <taxon>Kushneria</taxon>
    </lineage>
</organism>
<name>A0ABV6FZ66_9GAMM</name>
<dbReference type="PROSITE" id="PS51257">
    <property type="entry name" value="PROKAR_LIPOPROTEIN"/>
    <property type="match status" value="1"/>
</dbReference>